<dbReference type="GO" id="GO:0003677">
    <property type="term" value="F:DNA binding"/>
    <property type="evidence" value="ECO:0007669"/>
    <property type="project" value="UniProtKB-KW"/>
</dbReference>
<dbReference type="Pfam" id="PF20703">
    <property type="entry name" value="nSTAND1"/>
    <property type="match status" value="1"/>
</dbReference>
<dbReference type="PANTHER" id="PTHR47691:SF3">
    <property type="entry name" value="HTH-TYPE TRANSCRIPTIONAL REGULATOR RV0890C-RELATED"/>
    <property type="match status" value="1"/>
</dbReference>
<dbReference type="GO" id="GO:0000160">
    <property type="term" value="P:phosphorelay signal transduction system"/>
    <property type="evidence" value="ECO:0007669"/>
    <property type="project" value="InterPro"/>
</dbReference>
<dbReference type="InterPro" id="IPR049052">
    <property type="entry name" value="nSTAND1"/>
</dbReference>
<dbReference type="InterPro" id="IPR027417">
    <property type="entry name" value="P-loop_NTPase"/>
</dbReference>
<dbReference type="SUPFAM" id="SSF52540">
    <property type="entry name" value="P-loop containing nucleoside triphosphate hydrolases"/>
    <property type="match status" value="1"/>
</dbReference>
<protein>
    <submittedName>
        <fullName evidence="3">Winged helix-turn-helix domain-containing protein</fullName>
    </submittedName>
</protein>
<accession>A0A941IGF5</accession>
<keyword evidence="4" id="KW-1185">Reference proteome</keyword>
<evidence type="ECO:0000313" key="4">
    <source>
        <dbReference type="Proteomes" id="UP000676325"/>
    </source>
</evidence>
<dbReference type="EMBL" id="JAGSOH010000033">
    <property type="protein sequence ID" value="MBR7827355.1"/>
    <property type="molecule type" value="Genomic_DNA"/>
</dbReference>
<reference evidence="3" key="1">
    <citation type="submission" date="2021-04" db="EMBL/GenBank/DDBJ databases">
        <title>Genome based classification of Actinospica acidithermotolerans sp. nov., an actinobacterium isolated from an Indonesian hot spring.</title>
        <authorList>
            <person name="Kusuma A.B."/>
            <person name="Putra K.E."/>
            <person name="Nafisah S."/>
            <person name="Loh J."/>
            <person name="Nouioui I."/>
            <person name="Goodfellow M."/>
        </authorList>
    </citation>
    <scope>NUCLEOTIDE SEQUENCE</scope>
    <source>
        <strain evidence="3">MGRD01-02</strain>
    </source>
</reference>
<dbReference type="SUPFAM" id="SSF48452">
    <property type="entry name" value="TPR-like"/>
    <property type="match status" value="1"/>
</dbReference>
<dbReference type="InterPro" id="IPR001867">
    <property type="entry name" value="OmpR/PhoB-type_DNA-bd"/>
</dbReference>
<keyword evidence="1" id="KW-0238">DNA-binding</keyword>
<organism evidence="3 4">
    <name type="scientific">Actinospica acidithermotolerans</name>
    <dbReference type="NCBI Taxonomy" id="2828514"/>
    <lineage>
        <taxon>Bacteria</taxon>
        <taxon>Bacillati</taxon>
        <taxon>Actinomycetota</taxon>
        <taxon>Actinomycetes</taxon>
        <taxon>Catenulisporales</taxon>
        <taxon>Actinospicaceae</taxon>
        <taxon>Actinospica</taxon>
    </lineage>
</organism>
<dbReference type="Proteomes" id="UP000676325">
    <property type="component" value="Unassembled WGS sequence"/>
</dbReference>
<dbReference type="InterPro" id="IPR036388">
    <property type="entry name" value="WH-like_DNA-bd_sf"/>
</dbReference>
<name>A0A941IGF5_9ACTN</name>
<evidence type="ECO:0000256" key="1">
    <source>
        <dbReference type="ARBA" id="ARBA00023125"/>
    </source>
</evidence>
<feature type="domain" description="OmpR/PhoB-type" evidence="2">
    <location>
        <begin position="19"/>
        <end position="89"/>
    </location>
</feature>
<proteinExistence type="predicted"/>
<dbReference type="RefSeq" id="WP_212518501.1">
    <property type="nucleotide sequence ID" value="NZ_JAGSOH010000033.1"/>
</dbReference>
<dbReference type="GO" id="GO:0006355">
    <property type="term" value="P:regulation of DNA-templated transcription"/>
    <property type="evidence" value="ECO:0007669"/>
    <property type="project" value="InterPro"/>
</dbReference>
<dbReference type="Gene3D" id="3.40.50.300">
    <property type="entry name" value="P-loop containing nucleotide triphosphate hydrolases"/>
    <property type="match status" value="1"/>
</dbReference>
<gene>
    <name evidence="3" type="ORF">KDK95_13640</name>
</gene>
<dbReference type="InterPro" id="IPR016032">
    <property type="entry name" value="Sig_transdc_resp-reg_C-effctor"/>
</dbReference>
<dbReference type="Gene3D" id="1.25.40.10">
    <property type="entry name" value="Tetratricopeptide repeat domain"/>
    <property type="match status" value="1"/>
</dbReference>
<dbReference type="AlphaFoldDB" id="A0A941IGF5"/>
<comment type="caution">
    <text evidence="3">The sequence shown here is derived from an EMBL/GenBank/DDBJ whole genome shotgun (WGS) entry which is preliminary data.</text>
</comment>
<dbReference type="PANTHER" id="PTHR47691">
    <property type="entry name" value="REGULATOR-RELATED"/>
    <property type="match status" value="1"/>
</dbReference>
<dbReference type="Gene3D" id="1.10.10.10">
    <property type="entry name" value="Winged helix-like DNA-binding domain superfamily/Winged helix DNA-binding domain"/>
    <property type="match status" value="1"/>
</dbReference>
<dbReference type="Pfam" id="PF00486">
    <property type="entry name" value="Trans_reg_C"/>
    <property type="match status" value="1"/>
</dbReference>
<dbReference type="SUPFAM" id="SSF46894">
    <property type="entry name" value="C-terminal effector domain of the bipartite response regulators"/>
    <property type="match status" value="1"/>
</dbReference>
<evidence type="ECO:0000259" key="2">
    <source>
        <dbReference type="SMART" id="SM00862"/>
    </source>
</evidence>
<dbReference type="InterPro" id="IPR011990">
    <property type="entry name" value="TPR-like_helical_dom_sf"/>
</dbReference>
<dbReference type="SMART" id="SM00862">
    <property type="entry name" value="Trans_reg_C"/>
    <property type="match status" value="1"/>
</dbReference>
<sequence>MGLVTGVSVLRGAAVLRDGESVEITGFRLRALLALLAVAPGEVRRAEYLADQLWNGEPPSANALQALISRLRRVVGAETVASRPTGYVLDVDPERVDLCRFERLAELGSPQSAREALALAGPEPLAEFADVPDLAGLARVIETECARLSLLAGQAPPAPADPLPPPAPALPIVHRLIGRDAVLGEIQDRLGRTRLLTLTGAGGSGKTSLARAVAAAREVAHVAELAPVSAQAVDAEVYAAVGGRDNMINTAERARLAAELDDAARLLDALGDRPALLVLDNCEHVIDAAAGLAAKILAACPRVTILATSREPLGVPGEQRLPVAPLAVPPPDSAGDRLASYSAMQLLLERGRAVRPGLGAAGEDGAALAEICRRLDGIPLALELAAARFNVLTPRQVAGRLDDRFRLLTTGARTALPRQQTLRAVVDWSWELLSARERELLAVCGAFAGGAALEDLEGVSGLDALDVLDLIDRLVSKSLVLAEPAVAPAGGDHGMRYRLLETIREYALERLAEQGREKQVRTRHANYFADLAERADPLLRGPGQVEWIYRLDAAEDNLRAALEWAIRTDDAACALRLCAGLSWYGTMRGKQFDRHRVPKALELAERLGVPRDAGLLRVLTFDALYAFERGVSLEEASAHLHRARDLARAGEWRDALYSLAEIATALYTEPERIEDAFEREYARLAERGDEWGLAAVRMLNAKISMEDPERAEVLTAQALASFVQLGDQWGIANCGQTVALLESQRGAHREALAAIEDVLPATRLIGSSTDEVMLLLMAVNEYESLGEKESAARTLAQAHEISRNRPESHAKIYLMTAECVRARRDGRLDEAQAWLDELGRVAGRTFLTPVLALLSTQRAWITLARGDLRETARLLREAFEYAVAFHYDRPDIGAVIEAKAALEVAEGNWRRAAWLHGLYAVVRGRELPPSVTPDLAESIAAARAALGEEAYGAAFAEGRAVDSGTVLETCHEVFAVDPAVSPGWWWRNRRDHDAQM</sequence>
<evidence type="ECO:0000313" key="3">
    <source>
        <dbReference type="EMBL" id="MBR7827355.1"/>
    </source>
</evidence>